<evidence type="ECO:0000256" key="6">
    <source>
        <dbReference type="SAM" id="MobiDB-lite"/>
    </source>
</evidence>
<protein>
    <recommendedName>
        <fullName evidence="5">Putative glutamate--cysteine ligase 2</fullName>
        <ecNumber evidence="5">6.3.2.2</ecNumber>
    </recommendedName>
    <alternativeName>
        <fullName evidence="5">Gamma-glutamylcysteine synthetase 2</fullName>
        <shortName evidence="5">GCS 2</shortName>
        <shortName evidence="5">Gamma-GCS 2</shortName>
    </alternativeName>
</protein>
<comment type="function">
    <text evidence="5">ATP-dependent carboxylate-amine ligase which exhibits weak glutamate--cysteine ligase activity.</text>
</comment>
<dbReference type="InterPro" id="IPR006336">
    <property type="entry name" value="GCS2"/>
</dbReference>
<dbReference type="InterPro" id="IPR011793">
    <property type="entry name" value="YbdK"/>
</dbReference>
<dbReference type="NCBIfam" id="NF010041">
    <property type="entry name" value="PRK13517.1-1"/>
    <property type="match status" value="1"/>
</dbReference>
<dbReference type="PANTHER" id="PTHR36510">
    <property type="entry name" value="GLUTAMATE--CYSTEINE LIGASE 2-RELATED"/>
    <property type="match status" value="1"/>
</dbReference>
<dbReference type="Proteomes" id="UP001501585">
    <property type="component" value="Unassembled WGS sequence"/>
</dbReference>
<dbReference type="EC" id="6.3.2.2" evidence="5"/>
<keyword evidence="8" id="KW-1185">Reference proteome</keyword>
<feature type="region of interest" description="Disordered" evidence="6">
    <location>
        <begin position="1"/>
        <end position="32"/>
    </location>
</feature>
<comment type="similarity">
    <text evidence="5">Belongs to the glutamate--cysteine ligase type 2 family. YbdK subfamily.</text>
</comment>
<keyword evidence="7" id="KW-0456">Lyase</keyword>
<evidence type="ECO:0000256" key="2">
    <source>
        <dbReference type="ARBA" id="ARBA00022741"/>
    </source>
</evidence>
<dbReference type="GO" id="GO:0016829">
    <property type="term" value="F:lyase activity"/>
    <property type="evidence" value="ECO:0007669"/>
    <property type="project" value="UniProtKB-KW"/>
</dbReference>
<dbReference type="Gene3D" id="3.30.590.20">
    <property type="match status" value="1"/>
</dbReference>
<keyword evidence="2 5" id="KW-0547">Nucleotide-binding</keyword>
<name>A0ABN2S820_9ACTN</name>
<dbReference type="Pfam" id="PF04107">
    <property type="entry name" value="GCS2"/>
    <property type="match status" value="1"/>
</dbReference>
<evidence type="ECO:0000256" key="4">
    <source>
        <dbReference type="ARBA" id="ARBA00048819"/>
    </source>
</evidence>
<keyword evidence="3 5" id="KW-0067">ATP-binding</keyword>
<evidence type="ECO:0000313" key="7">
    <source>
        <dbReference type="EMBL" id="GAA1981439.1"/>
    </source>
</evidence>
<evidence type="ECO:0000256" key="5">
    <source>
        <dbReference type="HAMAP-Rule" id="MF_01609"/>
    </source>
</evidence>
<dbReference type="EMBL" id="BAAAPC010000001">
    <property type="protein sequence ID" value="GAA1981439.1"/>
    <property type="molecule type" value="Genomic_DNA"/>
</dbReference>
<organism evidence="7 8">
    <name type="scientific">Nocardiopsis rhodophaea</name>
    <dbReference type="NCBI Taxonomy" id="280238"/>
    <lineage>
        <taxon>Bacteria</taxon>
        <taxon>Bacillati</taxon>
        <taxon>Actinomycetota</taxon>
        <taxon>Actinomycetes</taxon>
        <taxon>Streptosporangiales</taxon>
        <taxon>Nocardiopsidaceae</taxon>
        <taxon>Nocardiopsis</taxon>
    </lineage>
</organism>
<dbReference type="InterPro" id="IPR050141">
    <property type="entry name" value="GCL_type2/YbdK_subfam"/>
</dbReference>
<dbReference type="HAMAP" id="MF_01609">
    <property type="entry name" value="Glu_cys_ligase_2"/>
    <property type="match status" value="1"/>
</dbReference>
<accession>A0ABN2S820</accession>
<sequence length="399" mass="43380">MDSETDATADANNRLPTDRDRHPTTPVTADSLTVGVEEEYLLVDPVTREVSPYGPRVVAQASSSGLGHRVSTELTRYQVEARTEPHTALEGLSEQIRSMRASVAGAAGRHGLRIISSGAPILGQSVPPPISEGPRYAQSFATFRALDDEQTACACHIHIGMPDLDRTLQVSNHMRPWIPVLIALTANSPYWARRDTGYASWRTMTLARWPVAGPPPYFESAAHFDDLIGRVLDAGAIMDRAGLYWDLRPSNHVPTLEVRVADAPATADETLLLSAIVRAMVATALAMIDAREPAPRPRPEILRAACWRAARDGLVGQSVDLSTGRLIPAAARVDQLLTWIRPALRDQGSLALVSDGWSRLRVGGNGADRQRVAYRRRSSFSDVVDQLIASTTPANRDPA</sequence>
<dbReference type="RefSeq" id="WP_344107548.1">
    <property type="nucleotide sequence ID" value="NZ_BAAAPC010000001.1"/>
</dbReference>
<evidence type="ECO:0000256" key="1">
    <source>
        <dbReference type="ARBA" id="ARBA00022598"/>
    </source>
</evidence>
<proteinExistence type="inferred from homology"/>
<dbReference type="PANTHER" id="PTHR36510:SF1">
    <property type="entry name" value="GLUTAMATE--CYSTEINE LIGASE 2-RELATED"/>
    <property type="match status" value="1"/>
</dbReference>
<dbReference type="SUPFAM" id="SSF55931">
    <property type="entry name" value="Glutamine synthetase/guanido kinase"/>
    <property type="match status" value="1"/>
</dbReference>
<comment type="caution">
    <text evidence="7">The sequence shown here is derived from an EMBL/GenBank/DDBJ whole genome shotgun (WGS) entry which is preliminary data.</text>
</comment>
<evidence type="ECO:0000256" key="3">
    <source>
        <dbReference type="ARBA" id="ARBA00022840"/>
    </source>
</evidence>
<evidence type="ECO:0000313" key="8">
    <source>
        <dbReference type="Proteomes" id="UP001501585"/>
    </source>
</evidence>
<dbReference type="NCBIfam" id="TIGR02050">
    <property type="entry name" value="gshA_cyan_rel"/>
    <property type="match status" value="1"/>
</dbReference>
<dbReference type="InterPro" id="IPR014746">
    <property type="entry name" value="Gln_synth/guanido_kin_cat_dom"/>
</dbReference>
<dbReference type="GO" id="GO:0016874">
    <property type="term" value="F:ligase activity"/>
    <property type="evidence" value="ECO:0007669"/>
    <property type="project" value="UniProtKB-KW"/>
</dbReference>
<reference evidence="7 8" key="1">
    <citation type="journal article" date="2019" name="Int. J. Syst. Evol. Microbiol.">
        <title>The Global Catalogue of Microorganisms (GCM) 10K type strain sequencing project: providing services to taxonomists for standard genome sequencing and annotation.</title>
        <authorList>
            <consortium name="The Broad Institute Genomics Platform"/>
            <consortium name="The Broad Institute Genome Sequencing Center for Infectious Disease"/>
            <person name="Wu L."/>
            <person name="Ma J."/>
        </authorList>
    </citation>
    <scope>NUCLEOTIDE SEQUENCE [LARGE SCALE GENOMIC DNA]</scope>
    <source>
        <strain evidence="7 8">JCM 15313</strain>
    </source>
</reference>
<gene>
    <name evidence="7" type="ORF">GCM10009799_03160</name>
</gene>
<comment type="catalytic activity">
    <reaction evidence="4 5">
        <text>L-cysteine + L-glutamate + ATP = gamma-L-glutamyl-L-cysteine + ADP + phosphate + H(+)</text>
        <dbReference type="Rhea" id="RHEA:13285"/>
        <dbReference type="ChEBI" id="CHEBI:15378"/>
        <dbReference type="ChEBI" id="CHEBI:29985"/>
        <dbReference type="ChEBI" id="CHEBI:30616"/>
        <dbReference type="ChEBI" id="CHEBI:35235"/>
        <dbReference type="ChEBI" id="CHEBI:43474"/>
        <dbReference type="ChEBI" id="CHEBI:58173"/>
        <dbReference type="ChEBI" id="CHEBI:456216"/>
        <dbReference type="EC" id="6.3.2.2"/>
    </reaction>
</comment>
<keyword evidence="1 5" id="KW-0436">Ligase</keyword>